<proteinExistence type="predicted"/>
<evidence type="ECO:0000259" key="1">
    <source>
        <dbReference type="Pfam" id="PF14528"/>
    </source>
</evidence>
<protein>
    <recommendedName>
        <fullName evidence="1">Homing endonuclease LAGLIDADG domain-containing protein</fullName>
    </recommendedName>
</protein>
<reference evidence="2 3" key="1">
    <citation type="journal article" date="2016" name="Nat. Commun.">
        <title>Thousands of microbial genomes shed light on interconnected biogeochemical processes in an aquifer system.</title>
        <authorList>
            <person name="Anantharaman K."/>
            <person name="Brown C.T."/>
            <person name="Hug L.A."/>
            <person name="Sharon I."/>
            <person name="Castelle C.J."/>
            <person name="Probst A.J."/>
            <person name="Thomas B.C."/>
            <person name="Singh A."/>
            <person name="Wilkins M.J."/>
            <person name="Karaoz U."/>
            <person name="Brodie E.L."/>
            <person name="Williams K.H."/>
            <person name="Hubbard S.S."/>
            <person name="Banfield J.F."/>
        </authorList>
    </citation>
    <scope>NUCLEOTIDE SEQUENCE [LARGE SCALE GENOMIC DNA]</scope>
</reference>
<dbReference type="AlphaFoldDB" id="A0A1G2IE83"/>
<dbReference type="SUPFAM" id="SSF55608">
    <property type="entry name" value="Homing endonucleases"/>
    <property type="match status" value="1"/>
</dbReference>
<dbReference type="STRING" id="1802214.A2908_01885"/>
<organism evidence="2 3">
    <name type="scientific">Candidatus Staskawiczbacteria bacterium RIFCSPLOWO2_01_FULL_38_12b</name>
    <dbReference type="NCBI Taxonomy" id="1802214"/>
    <lineage>
        <taxon>Bacteria</taxon>
        <taxon>Candidatus Staskawicziibacteriota</taxon>
    </lineage>
</organism>
<sequence>MRVSVSRIKIVIFCNEKLGLKTGNKVKQQVDIPNWIKGNLEFEKACMRGLMDTDGCVFHECHNIKGKKYCYPRLSFVTASIPLRNSVVGILQKLHLNPKIRGTNQRYVQIEEKEKIKEYFKLIGSSNPKHLNKLNF</sequence>
<dbReference type="InterPro" id="IPR027434">
    <property type="entry name" value="Homing_endonucl"/>
</dbReference>
<name>A0A1G2IE83_9BACT</name>
<feature type="domain" description="Homing endonuclease LAGLIDADG" evidence="1">
    <location>
        <begin position="41"/>
        <end position="124"/>
    </location>
</feature>
<dbReference type="Proteomes" id="UP000176774">
    <property type="component" value="Unassembled WGS sequence"/>
</dbReference>
<evidence type="ECO:0000313" key="2">
    <source>
        <dbReference type="EMBL" id="OGZ73056.1"/>
    </source>
</evidence>
<dbReference type="InterPro" id="IPR004860">
    <property type="entry name" value="LAGLIDADG_dom"/>
</dbReference>
<dbReference type="Pfam" id="PF14528">
    <property type="entry name" value="LAGLIDADG_3"/>
    <property type="match status" value="1"/>
</dbReference>
<dbReference type="Gene3D" id="3.10.28.10">
    <property type="entry name" value="Homing endonucleases"/>
    <property type="match status" value="1"/>
</dbReference>
<evidence type="ECO:0000313" key="3">
    <source>
        <dbReference type="Proteomes" id="UP000176774"/>
    </source>
</evidence>
<accession>A0A1G2IE83</accession>
<dbReference type="GO" id="GO:0004519">
    <property type="term" value="F:endonuclease activity"/>
    <property type="evidence" value="ECO:0007669"/>
    <property type="project" value="InterPro"/>
</dbReference>
<dbReference type="EMBL" id="MHPA01000016">
    <property type="protein sequence ID" value="OGZ73056.1"/>
    <property type="molecule type" value="Genomic_DNA"/>
</dbReference>
<comment type="caution">
    <text evidence="2">The sequence shown here is derived from an EMBL/GenBank/DDBJ whole genome shotgun (WGS) entry which is preliminary data.</text>
</comment>
<gene>
    <name evidence="2" type="ORF">A2908_01885</name>
</gene>